<accession>A0A7Z7FIW1</accession>
<evidence type="ECO:0000313" key="2">
    <source>
        <dbReference type="EMBL" id="SDI39700.1"/>
    </source>
</evidence>
<keyword evidence="1" id="KW-0472">Membrane</keyword>
<feature type="transmembrane region" description="Helical" evidence="1">
    <location>
        <begin position="36"/>
        <end position="58"/>
    </location>
</feature>
<protein>
    <submittedName>
        <fullName evidence="2">Uncharacterized protein</fullName>
    </submittedName>
</protein>
<evidence type="ECO:0000313" key="3">
    <source>
        <dbReference type="Proteomes" id="UP000198900"/>
    </source>
</evidence>
<feature type="transmembrane region" description="Helical" evidence="1">
    <location>
        <begin position="70"/>
        <end position="89"/>
    </location>
</feature>
<keyword evidence="1" id="KW-0812">Transmembrane</keyword>
<proteinExistence type="predicted"/>
<organism evidence="2 3">
    <name type="scientific">Paraburkholderia steynii</name>
    <dbReference type="NCBI Taxonomy" id="1245441"/>
    <lineage>
        <taxon>Bacteria</taxon>
        <taxon>Pseudomonadati</taxon>
        <taxon>Pseudomonadota</taxon>
        <taxon>Betaproteobacteria</taxon>
        <taxon>Burkholderiales</taxon>
        <taxon>Burkholderiaceae</taxon>
        <taxon>Paraburkholderia</taxon>
    </lineage>
</organism>
<dbReference type="Proteomes" id="UP000198900">
    <property type="component" value="Unassembled WGS sequence"/>
</dbReference>
<dbReference type="RefSeq" id="WP_143036557.1">
    <property type="nucleotide sequence ID" value="NZ_FNDI01000016.1"/>
</dbReference>
<reference evidence="2" key="1">
    <citation type="submission" date="2016-10" db="EMBL/GenBank/DDBJ databases">
        <authorList>
            <person name="Varghese N."/>
            <person name="Submissions S."/>
        </authorList>
    </citation>
    <scope>NUCLEOTIDE SEQUENCE [LARGE SCALE GENOMIC DNA]</scope>
    <source>
        <strain evidence="2">YR281</strain>
    </source>
</reference>
<sequence length="220" mass="24991">MTGTTDSKGSILSKQLIHRAGSNAPNNGILRTPWGYIARSIALVVLAVSPSVICAYLAQTSAHWSLFERSGSIVTIIGLLLASRHYFAYTVTDLVVARTNEGAGFKARKVLSDVLAARRGLTLSAFGTLIWGWGIFLRWWSFALLALWMAFVIYRVFRDPVLQRRRDNVLPRVTNVDKRFRNKPERRRRMIPDSRPQTDQTSLAIAFEVRRRRRLARTPH</sequence>
<name>A0A7Z7FIW1_9BURK</name>
<keyword evidence="3" id="KW-1185">Reference proteome</keyword>
<feature type="transmembrane region" description="Helical" evidence="1">
    <location>
        <begin position="139"/>
        <end position="157"/>
    </location>
</feature>
<keyword evidence="1" id="KW-1133">Transmembrane helix</keyword>
<dbReference type="EMBL" id="FNDI01000016">
    <property type="protein sequence ID" value="SDI39700.1"/>
    <property type="molecule type" value="Genomic_DNA"/>
</dbReference>
<evidence type="ECO:0000256" key="1">
    <source>
        <dbReference type="SAM" id="Phobius"/>
    </source>
</evidence>
<comment type="caution">
    <text evidence="2">The sequence shown here is derived from an EMBL/GenBank/DDBJ whole genome shotgun (WGS) entry which is preliminary data.</text>
</comment>
<gene>
    <name evidence="2" type="ORF">SAMN04487926_11668</name>
</gene>
<dbReference type="AlphaFoldDB" id="A0A7Z7FIW1"/>